<dbReference type="InterPro" id="IPR050231">
    <property type="entry name" value="Iron_ascorbate_oxido_reductase"/>
</dbReference>
<keyword evidence="1 3" id="KW-0479">Metal-binding</keyword>
<keyword evidence="7" id="KW-1185">Reference proteome</keyword>
<dbReference type="InterPro" id="IPR027443">
    <property type="entry name" value="IPNS-like_sf"/>
</dbReference>
<gene>
    <name evidence="6" type="ORF">ILEXP_LOCUS5171</name>
</gene>
<protein>
    <recommendedName>
        <fullName evidence="5">Fe2OG dioxygenase domain-containing protein</fullName>
    </recommendedName>
</protein>
<evidence type="ECO:0000256" key="1">
    <source>
        <dbReference type="ARBA" id="ARBA00022723"/>
    </source>
</evidence>
<reference evidence="6 7" key="1">
    <citation type="submission" date="2024-02" db="EMBL/GenBank/DDBJ databases">
        <authorList>
            <person name="Vignale AGUSTIN F."/>
            <person name="Sosa J E."/>
            <person name="Modenutti C."/>
        </authorList>
    </citation>
    <scope>NUCLEOTIDE SEQUENCE [LARGE SCALE GENOMIC DNA]</scope>
</reference>
<organism evidence="6 7">
    <name type="scientific">Ilex paraguariensis</name>
    <name type="common">yerba mate</name>
    <dbReference type="NCBI Taxonomy" id="185542"/>
    <lineage>
        <taxon>Eukaryota</taxon>
        <taxon>Viridiplantae</taxon>
        <taxon>Streptophyta</taxon>
        <taxon>Embryophyta</taxon>
        <taxon>Tracheophyta</taxon>
        <taxon>Spermatophyta</taxon>
        <taxon>Magnoliopsida</taxon>
        <taxon>eudicotyledons</taxon>
        <taxon>Gunneridae</taxon>
        <taxon>Pentapetalae</taxon>
        <taxon>asterids</taxon>
        <taxon>campanulids</taxon>
        <taxon>Aquifoliales</taxon>
        <taxon>Aquifoliaceae</taxon>
        <taxon>Ilex</taxon>
    </lineage>
</organism>
<evidence type="ECO:0000256" key="3">
    <source>
        <dbReference type="RuleBase" id="RU003682"/>
    </source>
</evidence>
<dbReference type="GO" id="GO:0016705">
    <property type="term" value="F:oxidoreductase activity, acting on paired donors, with incorporation or reduction of molecular oxygen"/>
    <property type="evidence" value="ECO:0007669"/>
    <property type="project" value="UniProtKB-ARBA"/>
</dbReference>
<proteinExistence type="inferred from homology"/>
<dbReference type="InterPro" id="IPR044861">
    <property type="entry name" value="IPNS-like_FE2OG_OXY"/>
</dbReference>
<dbReference type="PROSITE" id="PS51471">
    <property type="entry name" value="FE2OG_OXY"/>
    <property type="match status" value="1"/>
</dbReference>
<dbReference type="AlphaFoldDB" id="A0ABC8R0W5"/>
<dbReference type="InterPro" id="IPR026992">
    <property type="entry name" value="DIOX_N"/>
</dbReference>
<dbReference type="Pfam" id="PF14226">
    <property type="entry name" value="DIOX_N"/>
    <property type="match status" value="1"/>
</dbReference>
<dbReference type="Gene3D" id="2.60.120.330">
    <property type="entry name" value="B-lactam Antibiotic, Isopenicillin N Synthase, Chain"/>
    <property type="match status" value="1"/>
</dbReference>
<dbReference type="GO" id="GO:0046872">
    <property type="term" value="F:metal ion binding"/>
    <property type="evidence" value="ECO:0007669"/>
    <property type="project" value="UniProtKB-KW"/>
</dbReference>
<evidence type="ECO:0000256" key="4">
    <source>
        <dbReference type="SAM" id="MobiDB-lite"/>
    </source>
</evidence>
<feature type="domain" description="Fe2OG dioxygenase" evidence="5">
    <location>
        <begin position="160"/>
        <end position="258"/>
    </location>
</feature>
<keyword evidence="3" id="KW-0560">Oxidoreductase</keyword>
<dbReference type="PANTHER" id="PTHR47990">
    <property type="entry name" value="2-OXOGLUTARATE (2OG) AND FE(II)-DEPENDENT OXYGENASE SUPERFAMILY PROTEIN-RELATED"/>
    <property type="match status" value="1"/>
</dbReference>
<dbReference type="InterPro" id="IPR005123">
    <property type="entry name" value="Oxoglu/Fe-dep_dioxygenase_dom"/>
</dbReference>
<dbReference type="EMBL" id="CAUOFW020000859">
    <property type="protein sequence ID" value="CAK9138086.1"/>
    <property type="molecule type" value="Genomic_DNA"/>
</dbReference>
<dbReference type="SUPFAM" id="SSF51197">
    <property type="entry name" value="Clavaminate synthase-like"/>
    <property type="match status" value="1"/>
</dbReference>
<feature type="region of interest" description="Disordered" evidence="4">
    <location>
        <begin position="75"/>
        <end position="94"/>
    </location>
</feature>
<comment type="similarity">
    <text evidence="3">Belongs to the iron/ascorbate-dependent oxidoreductase family.</text>
</comment>
<evidence type="ECO:0000313" key="6">
    <source>
        <dbReference type="EMBL" id="CAK9138086.1"/>
    </source>
</evidence>
<name>A0ABC8R0W5_9AQUA</name>
<keyword evidence="2 3" id="KW-0408">Iron</keyword>
<comment type="caution">
    <text evidence="6">The sequence shown here is derived from an EMBL/GenBank/DDBJ whole genome shotgun (WGS) entry which is preliminary data.</text>
</comment>
<dbReference type="Proteomes" id="UP001642360">
    <property type="component" value="Unassembled WGS sequence"/>
</dbReference>
<sequence length="316" mass="35962">MADSAIPTVDLSPFFTDGDEDGKKKAKEVIRQACSDYGFFQVVNHGVPLALMNRAMDLSKTFFAFPDEEKLKCAPPASDAPVPGGYNKQPERSPDKNEYVLMFPPGSSFNVFPTNPPEFQKILEEMFTYFTNTAQLMEIILSDCLGLSPNFLKEYNEDRSWDLMAAMHYFAATDTENTGVSEHEDLNLISFVFQDEIGGLEVQKDGQWIPVPPIQDTLIVNVSDVIQVLSNNRFKSATHRVVRTKGRNRHSFAFFYNLQGDKWVEPLAQFTTEIGEPPKYRGFVYKDYLALRKRNLTHPPSKREDFINITHYSIST</sequence>
<evidence type="ECO:0000313" key="7">
    <source>
        <dbReference type="Proteomes" id="UP001642360"/>
    </source>
</evidence>
<accession>A0ABC8R0W5</accession>
<dbReference type="Pfam" id="PF03171">
    <property type="entry name" value="2OG-FeII_Oxy"/>
    <property type="match status" value="1"/>
</dbReference>
<evidence type="ECO:0000259" key="5">
    <source>
        <dbReference type="PROSITE" id="PS51471"/>
    </source>
</evidence>
<evidence type="ECO:0000256" key="2">
    <source>
        <dbReference type="ARBA" id="ARBA00023004"/>
    </source>
</evidence>